<keyword evidence="1" id="KW-1133">Transmembrane helix</keyword>
<feature type="transmembrane region" description="Helical" evidence="1">
    <location>
        <begin position="7"/>
        <end position="25"/>
    </location>
</feature>
<dbReference type="RefSeq" id="WP_096442680.1">
    <property type="nucleotide sequence ID" value="NZ_JBEEBB010000001.1"/>
</dbReference>
<feature type="transmembrane region" description="Helical" evidence="1">
    <location>
        <begin position="100"/>
        <end position="123"/>
    </location>
</feature>
<keyword evidence="1" id="KW-0472">Membrane</keyword>
<protein>
    <submittedName>
        <fullName evidence="2">Uncharacterized protein</fullName>
    </submittedName>
</protein>
<reference evidence="2 3" key="1">
    <citation type="submission" date="2017-09" db="EMBL/GenBank/DDBJ databases">
        <authorList>
            <person name="Girard L."/>
            <person name="Lami R."/>
            <person name="Suzuki M."/>
            <person name="Baudart J."/>
        </authorList>
    </citation>
    <scope>NUCLEOTIDE SEQUENCE [LARGE SCALE GENOMIC DNA]</scope>
    <source>
        <strain evidence="2 3">17LN0615E</strain>
    </source>
</reference>
<dbReference type="EMBL" id="NWTN01000039">
    <property type="protein sequence ID" value="PRQ64664.1"/>
    <property type="molecule type" value="Genomic_DNA"/>
</dbReference>
<keyword evidence="3" id="KW-1185">Reference proteome</keyword>
<evidence type="ECO:0000313" key="3">
    <source>
        <dbReference type="Proteomes" id="UP000238163"/>
    </source>
</evidence>
<proteinExistence type="predicted"/>
<comment type="caution">
    <text evidence="2">The sequence shown here is derived from an EMBL/GenBank/DDBJ whole genome shotgun (WGS) entry which is preliminary data.</text>
</comment>
<accession>A0ABX5D4S6</accession>
<name>A0ABX5D4S6_9VIBR</name>
<organism evidence="2 3">
    <name type="scientific">Vibrio mediterranei</name>
    <dbReference type="NCBI Taxonomy" id="689"/>
    <lineage>
        <taxon>Bacteria</taxon>
        <taxon>Pseudomonadati</taxon>
        <taxon>Pseudomonadota</taxon>
        <taxon>Gammaproteobacteria</taxon>
        <taxon>Vibrionales</taxon>
        <taxon>Vibrionaceae</taxon>
        <taxon>Vibrio</taxon>
    </lineage>
</organism>
<gene>
    <name evidence="2" type="ORF">COR51_26245</name>
</gene>
<reference evidence="2 3" key="2">
    <citation type="submission" date="2018-03" db="EMBL/GenBank/DDBJ databases">
        <title>Genetic Diversity and Phenotypic Plasticity of AHL Mediated Quorum Sensing in Environmental Strains of Vibrio mediterranei.</title>
        <authorList>
            <person name="Lantoine F."/>
            <person name="Vouve F."/>
        </authorList>
    </citation>
    <scope>NUCLEOTIDE SEQUENCE [LARGE SCALE GENOMIC DNA]</scope>
    <source>
        <strain evidence="2 3">17LN0615E</strain>
    </source>
</reference>
<feature type="transmembrane region" description="Helical" evidence="1">
    <location>
        <begin position="143"/>
        <end position="164"/>
    </location>
</feature>
<feature type="transmembrane region" description="Helical" evidence="1">
    <location>
        <begin position="62"/>
        <end position="80"/>
    </location>
</feature>
<evidence type="ECO:0000256" key="1">
    <source>
        <dbReference type="SAM" id="Phobius"/>
    </source>
</evidence>
<evidence type="ECO:0000313" key="2">
    <source>
        <dbReference type="EMBL" id="PRQ64664.1"/>
    </source>
</evidence>
<keyword evidence="1" id="KW-0812">Transmembrane</keyword>
<sequence length="167" mass="18671">MKDTLRYLSIILSVLSVISLVQHIGDVGISPIFHDFIAYYRDVVYGVFGLVGRLFSIDIPPTLMDVWALSFIGAGAYVRAPNIEESRLLRKYDTSKFPSYWKLIYFLVMGFTFVGLSIVFSALQPQIYVDDEFEESYAISRSALKNVLVTVAGVAVFFALNAYAPSA</sequence>
<dbReference type="Proteomes" id="UP000238163">
    <property type="component" value="Unassembled WGS sequence"/>
</dbReference>